<dbReference type="InterPro" id="IPR052708">
    <property type="entry name" value="PxpC"/>
</dbReference>
<dbReference type="SMART" id="SM00797">
    <property type="entry name" value="AHS2"/>
    <property type="match status" value="1"/>
</dbReference>
<evidence type="ECO:0000313" key="5">
    <source>
        <dbReference type="EMBL" id="GLY64830.1"/>
    </source>
</evidence>
<dbReference type="NCBIfam" id="TIGR00724">
    <property type="entry name" value="urea_amlyse_rel"/>
    <property type="match status" value="1"/>
</dbReference>
<dbReference type="Pfam" id="PF02626">
    <property type="entry name" value="CT_A_B"/>
    <property type="match status" value="1"/>
</dbReference>
<keyword evidence="6" id="KW-1185">Reference proteome</keyword>
<dbReference type="EMBL" id="BSTI01000003">
    <property type="protein sequence ID" value="GLY64830.1"/>
    <property type="molecule type" value="Genomic_DNA"/>
</dbReference>
<dbReference type="Proteomes" id="UP001165136">
    <property type="component" value="Unassembled WGS sequence"/>
</dbReference>
<sequence length="372" mass="39348">MEKLGFDHARGLNRDIIAYPGTLDLVAAKEDGGLPRPARHRQVLTWVEIQLPLMQTGLAEHGLARGTDTVRRRRAMSGRWPAEFRFSRRLLVENPGTLATVQDLGRPGFASIGIGTSGAADRGSLRLANRLVGNHEGAAAVEVTWGGFSARARGELRVAVTGAPCGITIGRAEGEMNTVLTVPAGATLRLCRREIGVRTYIAVAGGIDVPPVLGSRSTDLLSALGPDPLRPGTELPIGPAPPAPPPVDFTPPAIPAGDELTLRVIAGPRHEWFTETALKTLLTSPYTVTTESNRIGIRLDGPPLAHREKWEAGSDAVVPGCLQVPPSGRPTLVLADHPATGGYPVIAVVVSSDVDKAAQARPGMRIRFSLLS</sequence>
<dbReference type="AlphaFoldDB" id="A0A9W6QXS4"/>
<dbReference type="GO" id="GO:0005524">
    <property type="term" value="F:ATP binding"/>
    <property type="evidence" value="ECO:0007669"/>
    <property type="project" value="UniProtKB-KW"/>
</dbReference>
<protein>
    <submittedName>
        <fullName evidence="5">Allophanate hydrolase</fullName>
    </submittedName>
</protein>
<organism evidence="5 6">
    <name type="scientific">Amycolatopsis taiwanensis</name>
    <dbReference type="NCBI Taxonomy" id="342230"/>
    <lineage>
        <taxon>Bacteria</taxon>
        <taxon>Bacillati</taxon>
        <taxon>Actinomycetota</taxon>
        <taxon>Actinomycetes</taxon>
        <taxon>Pseudonocardiales</taxon>
        <taxon>Pseudonocardiaceae</taxon>
        <taxon>Amycolatopsis</taxon>
    </lineage>
</organism>
<feature type="domain" description="Carboxyltransferase" evidence="4">
    <location>
        <begin position="111"/>
        <end position="372"/>
    </location>
</feature>
<dbReference type="PANTHER" id="PTHR43309">
    <property type="entry name" value="5-OXOPROLINASE SUBUNIT C"/>
    <property type="match status" value="1"/>
</dbReference>
<name>A0A9W6QXS4_9PSEU</name>
<gene>
    <name evidence="5" type="ORF">Atai01_14490</name>
</gene>
<evidence type="ECO:0000256" key="3">
    <source>
        <dbReference type="ARBA" id="ARBA00022840"/>
    </source>
</evidence>
<evidence type="ECO:0000259" key="4">
    <source>
        <dbReference type="SMART" id="SM00797"/>
    </source>
</evidence>
<dbReference type="GO" id="GO:0016787">
    <property type="term" value="F:hydrolase activity"/>
    <property type="evidence" value="ECO:0007669"/>
    <property type="project" value="UniProtKB-KW"/>
</dbReference>
<comment type="caution">
    <text evidence="5">The sequence shown here is derived from an EMBL/GenBank/DDBJ whole genome shotgun (WGS) entry which is preliminary data.</text>
</comment>
<keyword evidence="3" id="KW-0067">ATP-binding</keyword>
<dbReference type="InterPro" id="IPR003778">
    <property type="entry name" value="CT_A_B"/>
</dbReference>
<dbReference type="PANTHER" id="PTHR43309:SF3">
    <property type="entry name" value="5-OXOPROLINASE SUBUNIT C"/>
    <property type="match status" value="1"/>
</dbReference>
<evidence type="ECO:0000313" key="6">
    <source>
        <dbReference type="Proteomes" id="UP001165136"/>
    </source>
</evidence>
<dbReference type="Gene3D" id="2.40.100.10">
    <property type="entry name" value="Cyclophilin-like"/>
    <property type="match status" value="1"/>
</dbReference>
<accession>A0A9W6QXS4</accession>
<proteinExistence type="predicted"/>
<dbReference type="SUPFAM" id="SSF50891">
    <property type="entry name" value="Cyclophilin-like"/>
    <property type="match status" value="1"/>
</dbReference>
<reference evidence="5" key="1">
    <citation type="submission" date="2023-03" db="EMBL/GenBank/DDBJ databases">
        <title>Amycolatopsis taiwanensis NBRC 103393.</title>
        <authorList>
            <person name="Ichikawa N."/>
            <person name="Sato H."/>
            <person name="Tonouchi N."/>
        </authorList>
    </citation>
    <scope>NUCLEOTIDE SEQUENCE</scope>
    <source>
        <strain evidence="5">NBRC 103393</strain>
    </source>
</reference>
<keyword evidence="2 5" id="KW-0378">Hydrolase</keyword>
<keyword evidence="1" id="KW-0547">Nucleotide-binding</keyword>
<dbReference type="InterPro" id="IPR029000">
    <property type="entry name" value="Cyclophilin-like_dom_sf"/>
</dbReference>
<evidence type="ECO:0000256" key="1">
    <source>
        <dbReference type="ARBA" id="ARBA00022741"/>
    </source>
</evidence>
<evidence type="ECO:0000256" key="2">
    <source>
        <dbReference type="ARBA" id="ARBA00022801"/>
    </source>
</evidence>